<dbReference type="AlphaFoldDB" id="A0A3M4AJC3"/>
<proteinExistence type="predicted"/>
<evidence type="ECO:0000313" key="3">
    <source>
        <dbReference type="Proteomes" id="UP000276587"/>
    </source>
</evidence>
<dbReference type="SUPFAM" id="SSF56601">
    <property type="entry name" value="beta-lactamase/transpeptidase-like"/>
    <property type="match status" value="1"/>
</dbReference>
<reference evidence="2 3" key="1">
    <citation type="submission" date="2018-08" db="EMBL/GenBank/DDBJ databases">
        <title>Recombination of ecologically and evolutionarily significant loci maintains genetic cohesion in the Pseudomonas syringae species complex.</title>
        <authorList>
            <person name="Dillon M."/>
            <person name="Thakur S."/>
            <person name="Almeida R.N.D."/>
            <person name="Weir B.S."/>
            <person name="Guttman D.S."/>
        </authorList>
    </citation>
    <scope>NUCLEOTIDE SEQUENCE [LARGE SCALE GENOMIC DNA]</scope>
    <source>
        <strain evidence="2 3">ICMP 3555</strain>
    </source>
</reference>
<keyword evidence="3" id="KW-1185">Reference proteome</keyword>
<gene>
    <name evidence="2" type="ORF">ALQ29_01102</name>
</gene>
<dbReference type="InterPro" id="IPR050789">
    <property type="entry name" value="Diverse_Enzym_Activities"/>
</dbReference>
<evidence type="ECO:0000313" key="2">
    <source>
        <dbReference type="EMBL" id="RMP07003.1"/>
    </source>
</evidence>
<name>A0A3M4AJC3_PSEMA</name>
<evidence type="ECO:0000259" key="1">
    <source>
        <dbReference type="Pfam" id="PF00144"/>
    </source>
</evidence>
<protein>
    <recommendedName>
        <fullName evidence="1">Beta-lactamase-related domain-containing protein</fullName>
    </recommendedName>
</protein>
<feature type="domain" description="Beta-lactamase-related" evidence="1">
    <location>
        <begin position="109"/>
        <end position="415"/>
    </location>
</feature>
<comment type="caution">
    <text evidence="2">The sequence shown here is derived from an EMBL/GenBank/DDBJ whole genome shotgun (WGS) entry which is preliminary data.</text>
</comment>
<dbReference type="Proteomes" id="UP000276587">
    <property type="component" value="Unassembled WGS sequence"/>
</dbReference>
<dbReference type="PANTHER" id="PTHR43283">
    <property type="entry name" value="BETA-LACTAMASE-RELATED"/>
    <property type="match status" value="1"/>
</dbReference>
<dbReference type="Pfam" id="PF00144">
    <property type="entry name" value="Beta-lactamase"/>
    <property type="match status" value="1"/>
</dbReference>
<accession>A0A3M4AJC3</accession>
<dbReference type="InterPro" id="IPR001466">
    <property type="entry name" value="Beta-lactam-related"/>
</dbReference>
<dbReference type="PANTHER" id="PTHR43283:SF7">
    <property type="entry name" value="BETA-LACTAMASE-RELATED DOMAIN-CONTAINING PROTEIN"/>
    <property type="match status" value="1"/>
</dbReference>
<dbReference type="Gene3D" id="3.40.710.10">
    <property type="entry name" value="DD-peptidase/beta-lactamase superfamily"/>
    <property type="match status" value="1"/>
</dbReference>
<dbReference type="InterPro" id="IPR012338">
    <property type="entry name" value="Beta-lactam/transpept-like"/>
</dbReference>
<sequence length="429" mass="47259">MQSHFQGYPMGQNIMPSLASLYVETNESSTQPRLAPLLMQGFPAGPKYRVTWHNWMHPPFNQWGFRNLARLRPSIDVRAGAGPVGPLNTAPQALDALYFDSECGLSVSVIEHLLASQTDAFLVMQGDTVLFERYFNGQRACDRHIMFSVTKSLVGTLGEELVTRGVLNPELPAAYYVPELVGSAFGDATVRQLFDMAVGIDYSEVYDDPNSESSQYGYACGFQPALAQYAQFESLYQYLPSLKKRGVHGGFFHYVTATTEALAWVMERASGNACSELLEGIWQQLGCDRDGYFIADPWGRNVAGAGFSATLRDMARFGRLLANNGRQDGVELLSSETVARITAGADPAIYAQNAEFSHWTPGASYRSQWYVFNDHSQALMAGGIHGQYLFIDKPSGVVIVKQSSLNEAVSPFDTDSVRMLRAIAAHLSH</sequence>
<dbReference type="EMBL" id="RBQF01000227">
    <property type="protein sequence ID" value="RMP07003.1"/>
    <property type="molecule type" value="Genomic_DNA"/>
</dbReference>
<organism evidence="2 3">
    <name type="scientific">Pseudomonas marginalis pv. marginalis</name>
    <dbReference type="NCBI Taxonomy" id="97473"/>
    <lineage>
        <taxon>Bacteria</taxon>
        <taxon>Pseudomonadati</taxon>
        <taxon>Pseudomonadota</taxon>
        <taxon>Gammaproteobacteria</taxon>
        <taxon>Pseudomonadales</taxon>
        <taxon>Pseudomonadaceae</taxon>
        <taxon>Pseudomonas</taxon>
    </lineage>
</organism>